<sequence>MTSEPSLGKPEGSKSRKGNADRRDRPRPLLANFQGIPMPKFEFKIPSIVDTNLVARAAANAARLASLSLPESTLNNLINLPGIASQQSKLADSLRPLLDPQGGWLPQFDRINSDLFKTHATTQEQFAKLGTNLAKTIDFGISDSVAKLAEQFTAQQASWLKTLEPTLEQFKKSFYPPNLRRIEDLAFGDVEKVVMADGIALYGVPRTSIAESLVRAESAAKRREILGRRWNAISADCRKVAERLSTTAVAPYKPFAMAALDALDNGHTEAAQALTGSLIDSLLTAYFGETRTKYTPAKNGKRTTEAYDEFTFHQFIAFAPMWQAYQQFWVQDGDRVPNTFSRNATAHTVSPRQFNRRNAVQALLFGISLLFFFDEQAARLASR</sequence>
<organism evidence="2 3">
    <name type="scientific">Mycolicibacter kumamotonensis</name>
    <dbReference type="NCBI Taxonomy" id="354243"/>
    <lineage>
        <taxon>Bacteria</taxon>
        <taxon>Bacillati</taxon>
        <taxon>Actinomycetota</taxon>
        <taxon>Actinomycetes</taxon>
        <taxon>Mycobacteriales</taxon>
        <taxon>Mycobacteriaceae</taxon>
        <taxon>Mycolicibacter</taxon>
    </lineage>
</organism>
<name>A0A1B8SCQ6_9MYCO</name>
<accession>A0A1B8SCQ6</accession>
<dbReference type="AlphaFoldDB" id="A0A1B8SCQ6"/>
<dbReference type="Proteomes" id="UP000092668">
    <property type="component" value="Unassembled WGS sequence"/>
</dbReference>
<protein>
    <submittedName>
        <fullName evidence="2">Uncharacterized protein</fullName>
    </submittedName>
</protein>
<dbReference type="RefSeq" id="WP_065288963.1">
    <property type="nucleotide sequence ID" value="NZ_LFOE01000030.1"/>
</dbReference>
<keyword evidence="3" id="KW-1185">Reference proteome</keyword>
<reference evidence="2 3" key="1">
    <citation type="submission" date="2015-06" db="EMBL/GenBank/DDBJ databases">
        <title>Genome sequence of Mycobacterium kumamotonense strain Roo.</title>
        <authorList>
            <person name="Greninger A.L."/>
            <person name="Cunningham G."/>
            <person name="Miller S."/>
        </authorList>
    </citation>
    <scope>NUCLEOTIDE SEQUENCE [LARGE SCALE GENOMIC DNA]</scope>
    <source>
        <strain evidence="2 3">Roo</strain>
    </source>
</reference>
<comment type="caution">
    <text evidence="2">The sequence shown here is derived from an EMBL/GenBank/DDBJ whole genome shotgun (WGS) entry which is preliminary data.</text>
</comment>
<evidence type="ECO:0000313" key="3">
    <source>
        <dbReference type="Proteomes" id="UP000092668"/>
    </source>
</evidence>
<dbReference type="EMBL" id="LFOE01000030">
    <property type="protein sequence ID" value="OBY30504.1"/>
    <property type="molecule type" value="Genomic_DNA"/>
</dbReference>
<evidence type="ECO:0000313" key="2">
    <source>
        <dbReference type="EMBL" id="OBY30504.1"/>
    </source>
</evidence>
<feature type="region of interest" description="Disordered" evidence="1">
    <location>
        <begin position="1"/>
        <end position="27"/>
    </location>
</feature>
<dbReference type="OrthoDB" id="4549247at2"/>
<feature type="compositionally biased region" description="Basic and acidic residues" evidence="1">
    <location>
        <begin position="11"/>
        <end position="27"/>
    </location>
</feature>
<gene>
    <name evidence="2" type="ORF">ACT18_17335</name>
</gene>
<proteinExistence type="predicted"/>
<evidence type="ECO:0000256" key="1">
    <source>
        <dbReference type="SAM" id="MobiDB-lite"/>
    </source>
</evidence>